<comment type="caution">
    <text evidence="5">The sequence shown here is derived from an EMBL/GenBank/DDBJ whole genome shotgun (WGS) entry which is preliminary data.</text>
</comment>
<feature type="domain" description="Bacterial sugar transferase" evidence="4">
    <location>
        <begin position="29"/>
        <end position="212"/>
    </location>
</feature>
<protein>
    <submittedName>
        <fullName evidence="5">Exopolysaccharide biosynthesis protein</fullName>
    </submittedName>
</protein>
<gene>
    <name evidence="5" type="ORF">DJ019_10335</name>
</gene>
<evidence type="ECO:0000313" key="6">
    <source>
        <dbReference type="Proteomes" id="UP000249524"/>
    </source>
</evidence>
<dbReference type="Proteomes" id="UP000249524">
    <property type="component" value="Unassembled WGS sequence"/>
</dbReference>
<keyword evidence="2" id="KW-0270">Exopolysaccharide synthesis</keyword>
<keyword evidence="6" id="KW-1185">Reference proteome</keyword>
<name>A0A328BE12_9CAUL</name>
<keyword evidence="3" id="KW-0472">Membrane</keyword>
<dbReference type="OrthoDB" id="9808602at2"/>
<dbReference type="AlphaFoldDB" id="A0A328BE12"/>
<dbReference type="PANTHER" id="PTHR30576:SF0">
    <property type="entry name" value="UNDECAPRENYL-PHOSPHATE N-ACETYLGALACTOSAMINYL 1-PHOSPHATE TRANSFERASE-RELATED"/>
    <property type="match status" value="1"/>
</dbReference>
<dbReference type="GO" id="GO:0016780">
    <property type="term" value="F:phosphotransferase activity, for other substituted phosphate groups"/>
    <property type="evidence" value="ECO:0007669"/>
    <property type="project" value="TreeGrafter"/>
</dbReference>
<evidence type="ECO:0000256" key="2">
    <source>
        <dbReference type="ARBA" id="ARBA00023169"/>
    </source>
</evidence>
<feature type="transmembrane region" description="Helical" evidence="3">
    <location>
        <begin position="31"/>
        <end position="57"/>
    </location>
</feature>
<proteinExistence type="inferred from homology"/>
<dbReference type="Pfam" id="PF02397">
    <property type="entry name" value="Bac_transf"/>
    <property type="match status" value="1"/>
</dbReference>
<evidence type="ECO:0000256" key="1">
    <source>
        <dbReference type="ARBA" id="ARBA00006464"/>
    </source>
</evidence>
<sequence>MTRAAKIVEVPGGAGASPAPPRVARSRRKRAFDIVVSGLALLAFLPLLVVIGTAIWMESEGPILFRQQRTGLNGRPFRIYKFRTMRVTEDGADLRQAVRGDSRVTPLGSLLRKLSLDELPQLLNVLKGEMSIVGPRPHALAHDQQWSERVPDYAARFRARPGLTGQAQVMGYRGEVANDEGLLKRIEADNAYIDGWTFSRDLALVARTVPLLFGDAQAF</sequence>
<dbReference type="RefSeq" id="WP_111275959.1">
    <property type="nucleotide sequence ID" value="NZ_QFYS01000004.1"/>
</dbReference>
<accession>A0A328BE12</accession>
<evidence type="ECO:0000259" key="4">
    <source>
        <dbReference type="Pfam" id="PF02397"/>
    </source>
</evidence>
<dbReference type="GO" id="GO:0000271">
    <property type="term" value="P:polysaccharide biosynthetic process"/>
    <property type="evidence" value="ECO:0007669"/>
    <property type="project" value="UniProtKB-KW"/>
</dbReference>
<dbReference type="EMBL" id="QFYS01000004">
    <property type="protein sequence ID" value="RAK65363.1"/>
    <property type="molecule type" value="Genomic_DNA"/>
</dbReference>
<dbReference type="PANTHER" id="PTHR30576">
    <property type="entry name" value="COLANIC BIOSYNTHESIS UDP-GLUCOSE LIPID CARRIER TRANSFERASE"/>
    <property type="match status" value="1"/>
</dbReference>
<keyword evidence="3" id="KW-1133">Transmembrane helix</keyword>
<organism evidence="5 6">
    <name type="scientific">Phenylobacterium kunshanense</name>
    <dbReference type="NCBI Taxonomy" id="1445034"/>
    <lineage>
        <taxon>Bacteria</taxon>
        <taxon>Pseudomonadati</taxon>
        <taxon>Pseudomonadota</taxon>
        <taxon>Alphaproteobacteria</taxon>
        <taxon>Caulobacterales</taxon>
        <taxon>Caulobacteraceae</taxon>
        <taxon>Phenylobacterium</taxon>
    </lineage>
</organism>
<comment type="similarity">
    <text evidence="1">Belongs to the bacterial sugar transferase family.</text>
</comment>
<keyword evidence="3" id="KW-0812">Transmembrane</keyword>
<evidence type="ECO:0000313" key="5">
    <source>
        <dbReference type="EMBL" id="RAK65363.1"/>
    </source>
</evidence>
<evidence type="ECO:0000256" key="3">
    <source>
        <dbReference type="SAM" id="Phobius"/>
    </source>
</evidence>
<reference evidence="5 6" key="1">
    <citation type="submission" date="2018-05" db="EMBL/GenBank/DDBJ databases">
        <authorList>
            <person name="Lanie J.A."/>
            <person name="Ng W.-L."/>
            <person name="Kazmierczak K.M."/>
            <person name="Andrzejewski T.M."/>
            <person name="Davidsen T.M."/>
            <person name="Wayne K.J."/>
            <person name="Tettelin H."/>
            <person name="Glass J.I."/>
            <person name="Rusch D."/>
            <person name="Podicherti R."/>
            <person name="Tsui H.-C.T."/>
            <person name="Winkler M.E."/>
        </authorList>
    </citation>
    <scope>NUCLEOTIDE SEQUENCE [LARGE SCALE GENOMIC DNA]</scope>
    <source>
        <strain evidence="5 6">BUT-10</strain>
    </source>
</reference>
<dbReference type="InterPro" id="IPR003362">
    <property type="entry name" value="Bact_transf"/>
</dbReference>